<dbReference type="EMBL" id="AUPC02000106">
    <property type="protein sequence ID" value="POG71620.1"/>
    <property type="molecule type" value="Genomic_DNA"/>
</dbReference>
<reference evidence="1 2" key="1">
    <citation type="journal article" date="2013" name="Proc. Natl. Acad. Sci. U.S.A.">
        <title>Genome of an arbuscular mycorrhizal fungus provides insight into the oldest plant symbiosis.</title>
        <authorList>
            <person name="Tisserant E."/>
            <person name="Malbreil M."/>
            <person name="Kuo A."/>
            <person name="Kohler A."/>
            <person name="Symeonidi A."/>
            <person name="Balestrini R."/>
            <person name="Charron P."/>
            <person name="Duensing N."/>
            <person name="Frei Dit Frey N."/>
            <person name="Gianinazzi-Pearson V."/>
            <person name="Gilbert L.B."/>
            <person name="Handa Y."/>
            <person name="Herr J.R."/>
            <person name="Hijri M."/>
            <person name="Koul R."/>
            <person name="Kawaguchi M."/>
            <person name="Krajinski F."/>
            <person name="Lammers P.J."/>
            <person name="Masclaux F.G."/>
            <person name="Murat C."/>
            <person name="Morin E."/>
            <person name="Ndikumana S."/>
            <person name="Pagni M."/>
            <person name="Petitpierre D."/>
            <person name="Requena N."/>
            <person name="Rosikiewicz P."/>
            <person name="Riley R."/>
            <person name="Saito K."/>
            <person name="San Clemente H."/>
            <person name="Shapiro H."/>
            <person name="van Tuinen D."/>
            <person name="Becard G."/>
            <person name="Bonfante P."/>
            <person name="Paszkowski U."/>
            <person name="Shachar-Hill Y.Y."/>
            <person name="Tuskan G.A."/>
            <person name="Young P.W."/>
            <person name="Sanders I.R."/>
            <person name="Henrissat B."/>
            <person name="Rensing S.A."/>
            <person name="Grigoriev I.V."/>
            <person name="Corradi N."/>
            <person name="Roux C."/>
            <person name="Martin F."/>
        </authorList>
    </citation>
    <scope>NUCLEOTIDE SEQUENCE [LARGE SCALE GENOMIC DNA]</scope>
    <source>
        <strain evidence="1 2">DAOM 197198</strain>
    </source>
</reference>
<comment type="caution">
    <text evidence="1">The sequence shown here is derived from an EMBL/GenBank/DDBJ whole genome shotgun (WGS) entry which is preliminary data.</text>
</comment>
<gene>
    <name evidence="1" type="ORF">GLOIN_2v1604347</name>
</gene>
<accession>A0A2P4Q1W7</accession>
<name>A0A2P4Q1W7_RHIID</name>
<proteinExistence type="predicted"/>
<sequence>MIYLAPTSCYKVCQHFQKLINLYVRILLDKSLEDLNLSNADIKTSTIIKINLLRL</sequence>
<dbReference type="Proteomes" id="UP000018888">
    <property type="component" value="Unassembled WGS sequence"/>
</dbReference>
<evidence type="ECO:0000313" key="1">
    <source>
        <dbReference type="EMBL" id="POG71620.1"/>
    </source>
</evidence>
<evidence type="ECO:0000313" key="2">
    <source>
        <dbReference type="Proteomes" id="UP000018888"/>
    </source>
</evidence>
<protein>
    <submittedName>
        <fullName evidence="1">Uncharacterized protein</fullName>
    </submittedName>
</protein>
<reference evidence="1 2" key="2">
    <citation type="journal article" date="2018" name="New Phytol.">
        <title>High intraspecific genome diversity in the model arbuscular mycorrhizal symbiont Rhizophagus irregularis.</title>
        <authorList>
            <person name="Chen E.C.H."/>
            <person name="Morin E."/>
            <person name="Beaudet D."/>
            <person name="Noel J."/>
            <person name="Yildirir G."/>
            <person name="Ndikumana S."/>
            <person name="Charron P."/>
            <person name="St-Onge C."/>
            <person name="Giorgi J."/>
            <person name="Kruger M."/>
            <person name="Marton T."/>
            <person name="Ropars J."/>
            <person name="Grigoriev I.V."/>
            <person name="Hainaut M."/>
            <person name="Henrissat B."/>
            <person name="Roux C."/>
            <person name="Martin F."/>
            <person name="Corradi N."/>
        </authorList>
    </citation>
    <scope>NUCLEOTIDE SEQUENCE [LARGE SCALE GENOMIC DNA]</scope>
    <source>
        <strain evidence="1 2">DAOM 197198</strain>
    </source>
</reference>
<keyword evidence="2" id="KW-1185">Reference proteome</keyword>
<dbReference type="AlphaFoldDB" id="A0A2P4Q1W7"/>
<organism evidence="1 2">
    <name type="scientific">Rhizophagus irregularis (strain DAOM 181602 / DAOM 197198 / MUCL 43194)</name>
    <name type="common">Arbuscular mycorrhizal fungus</name>
    <name type="synonym">Glomus intraradices</name>
    <dbReference type="NCBI Taxonomy" id="747089"/>
    <lineage>
        <taxon>Eukaryota</taxon>
        <taxon>Fungi</taxon>
        <taxon>Fungi incertae sedis</taxon>
        <taxon>Mucoromycota</taxon>
        <taxon>Glomeromycotina</taxon>
        <taxon>Glomeromycetes</taxon>
        <taxon>Glomerales</taxon>
        <taxon>Glomeraceae</taxon>
        <taxon>Rhizophagus</taxon>
    </lineage>
</organism>